<protein>
    <recommendedName>
        <fullName evidence="6">Thiopurine S-methyltransferase</fullName>
    </recommendedName>
</protein>
<evidence type="ECO:0000256" key="2">
    <source>
        <dbReference type="ARBA" id="ARBA00022679"/>
    </source>
</evidence>
<name>A0A8J2SJ94_9STRA</name>
<dbReference type="EMBL" id="CAKKNE010000002">
    <property type="protein sequence ID" value="CAH0368611.1"/>
    <property type="molecule type" value="Genomic_DNA"/>
</dbReference>
<dbReference type="Proteomes" id="UP000789595">
    <property type="component" value="Unassembled WGS sequence"/>
</dbReference>
<gene>
    <name evidence="4" type="ORF">PECAL_2P16830</name>
</gene>
<keyword evidence="3" id="KW-0949">S-adenosyl-L-methionine</keyword>
<evidence type="ECO:0008006" key="6">
    <source>
        <dbReference type="Google" id="ProtNLM"/>
    </source>
</evidence>
<dbReference type="Pfam" id="PF05724">
    <property type="entry name" value="TPMT"/>
    <property type="match status" value="2"/>
</dbReference>
<evidence type="ECO:0000256" key="1">
    <source>
        <dbReference type="ARBA" id="ARBA00022603"/>
    </source>
</evidence>
<dbReference type="InterPro" id="IPR008854">
    <property type="entry name" value="TPMT"/>
</dbReference>
<evidence type="ECO:0000313" key="4">
    <source>
        <dbReference type="EMBL" id="CAH0368611.1"/>
    </source>
</evidence>
<comment type="caution">
    <text evidence="4">The sequence shown here is derived from an EMBL/GenBank/DDBJ whole genome shotgun (WGS) entry which is preliminary data.</text>
</comment>
<dbReference type="AlphaFoldDB" id="A0A8J2SJ94"/>
<dbReference type="PROSITE" id="PS51585">
    <property type="entry name" value="SAM_MT_TPMT"/>
    <property type="match status" value="1"/>
</dbReference>
<keyword evidence="1" id="KW-0489">Methyltransferase</keyword>
<proteinExistence type="predicted"/>
<keyword evidence="2" id="KW-0808">Transferase</keyword>
<sequence>MMLRALPRAAAGIAASLALQQTCQQSDDRLARWRKRWEGDTRGWELGKTVHPRLAEFEERLLPEPSRVLVPLAGQSHDVAHLAWRGHSVVAVEGVPAALDAFKATYGADEARRIAGHACDDYDGDDVRGALATMHVVRLPFEGGSKRLTWHTGDFLGNFSCPLVDAAFDRGGLVAVAPDDREAYAAVLKRLVRPGGRVLFVSVEHPPFEGGKLGPPHSIERAEVDRLFSADFDIEVESCVEINQ</sequence>
<accession>A0A8J2SJ94</accession>
<dbReference type="InterPro" id="IPR029063">
    <property type="entry name" value="SAM-dependent_MTases_sf"/>
</dbReference>
<reference evidence="4" key="1">
    <citation type="submission" date="2021-11" db="EMBL/GenBank/DDBJ databases">
        <authorList>
            <consortium name="Genoscope - CEA"/>
            <person name="William W."/>
        </authorList>
    </citation>
    <scope>NUCLEOTIDE SEQUENCE</scope>
</reference>
<dbReference type="PANTHER" id="PTHR10259">
    <property type="entry name" value="THIOPURINE S-METHYLTRANSFERASE"/>
    <property type="match status" value="1"/>
</dbReference>
<dbReference type="GO" id="GO:0032259">
    <property type="term" value="P:methylation"/>
    <property type="evidence" value="ECO:0007669"/>
    <property type="project" value="UniProtKB-KW"/>
</dbReference>
<keyword evidence="5" id="KW-1185">Reference proteome</keyword>
<dbReference type="OrthoDB" id="276151at2759"/>
<evidence type="ECO:0000313" key="5">
    <source>
        <dbReference type="Proteomes" id="UP000789595"/>
    </source>
</evidence>
<dbReference type="GO" id="GO:0008119">
    <property type="term" value="F:thiopurine S-methyltransferase activity"/>
    <property type="evidence" value="ECO:0007669"/>
    <property type="project" value="TreeGrafter"/>
</dbReference>
<evidence type="ECO:0000256" key="3">
    <source>
        <dbReference type="ARBA" id="ARBA00022691"/>
    </source>
</evidence>
<dbReference type="SUPFAM" id="SSF53335">
    <property type="entry name" value="S-adenosyl-L-methionine-dependent methyltransferases"/>
    <property type="match status" value="1"/>
</dbReference>
<dbReference type="PANTHER" id="PTHR10259:SF11">
    <property type="entry name" value="THIOPURINE S-METHYLTRANSFERASE"/>
    <property type="match status" value="1"/>
</dbReference>
<dbReference type="Gene3D" id="3.40.50.150">
    <property type="entry name" value="Vaccinia Virus protein VP39"/>
    <property type="match status" value="1"/>
</dbReference>
<organism evidence="4 5">
    <name type="scientific">Pelagomonas calceolata</name>
    <dbReference type="NCBI Taxonomy" id="35677"/>
    <lineage>
        <taxon>Eukaryota</taxon>
        <taxon>Sar</taxon>
        <taxon>Stramenopiles</taxon>
        <taxon>Ochrophyta</taxon>
        <taxon>Pelagophyceae</taxon>
        <taxon>Pelagomonadales</taxon>
        <taxon>Pelagomonadaceae</taxon>
        <taxon>Pelagomonas</taxon>
    </lineage>
</organism>